<gene>
    <name evidence="3" type="ORF">ABTW24_14660</name>
</gene>
<reference evidence="3 4" key="1">
    <citation type="submission" date="2024-06" db="EMBL/GenBank/DDBJ databases">
        <title>Soil Sphingobacterium thalpophilum.</title>
        <authorList>
            <person name="Yang J."/>
            <person name="Li J."/>
        </authorList>
    </citation>
    <scope>NUCLEOTIDE SEQUENCE [LARGE SCALE GENOMIC DNA]</scope>
    <source>
        <strain evidence="3 4">22g91tb</strain>
    </source>
</reference>
<dbReference type="Proteomes" id="UP001566204">
    <property type="component" value="Unassembled WGS sequence"/>
</dbReference>
<evidence type="ECO:0000313" key="4">
    <source>
        <dbReference type="Proteomes" id="UP001566204"/>
    </source>
</evidence>
<accession>A0ABV4HEA3</accession>
<feature type="transmembrane region" description="Helical" evidence="1">
    <location>
        <begin position="83"/>
        <end position="101"/>
    </location>
</feature>
<sequence length="261" mass="29936">MKLNPSIKIFIIVFLSFLAYYLLFKSFQPIKSSLDRITHQGLASYILTYLIVGIPIFTGTFLLDRKTGILGSLGLSKNIFSGLWRAVVFTLPMFFGGLICFKFNTAVEPENLIAGTLIAGFMEELYFRGFLFGQLFKETNWGFIPSIFLGALIFASGHLYQSKDFNQLIGIFMITFFGAVFFAWLYVEWNYNLWVPIWTHTFMNLSWMLFEVDKSALGDLKANIFRGLTIITAIVFTVVYKKSKGQKLTVDRQTLMLKRKN</sequence>
<feature type="transmembrane region" description="Helical" evidence="1">
    <location>
        <begin position="168"/>
        <end position="187"/>
    </location>
</feature>
<keyword evidence="1" id="KW-1133">Transmembrane helix</keyword>
<organism evidence="3 4">
    <name type="scientific">Sphingobacterium thalpophilum</name>
    <dbReference type="NCBI Taxonomy" id="259"/>
    <lineage>
        <taxon>Bacteria</taxon>
        <taxon>Pseudomonadati</taxon>
        <taxon>Bacteroidota</taxon>
        <taxon>Sphingobacteriia</taxon>
        <taxon>Sphingobacteriales</taxon>
        <taxon>Sphingobacteriaceae</taxon>
        <taxon>Sphingobacterium</taxon>
    </lineage>
</organism>
<keyword evidence="4" id="KW-1185">Reference proteome</keyword>
<dbReference type="EC" id="3.4.-.-" evidence="3"/>
<keyword evidence="3" id="KW-0378">Hydrolase</keyword>
<dbReference type="Pfam" id="PF02517">
    <property type="entry name" value="Rce1-like"/>
    <property type="match status" value="1"/>
</dbReference>
<feature type="transmembrane region" description="Helical" evidence="1">
    <location>
        <begin position="113"/>
        <end position="136"/>
    </location>
</feature>
<dbReference type="EMBL" id="JBEOQB010000004">
    <property type="protein sequence ID" value="MEZ0452835.1"/>
    <property type="molecule type" value="Genomic_DNA"/>
</dbReference>
<feature type="transmembrane region" description="Helical" evidence="1">
    <location>
        <begin position="142"/>
        <end position="161"/>
    </location>
</feature>
<feature type="transmembrane region" description="Helical" evidence="1">
    <location>
        <begin position="6"/>
        <end position="24"/>
    </location>
</feature>
<dbReference type="InterPro" id="IPR003675">
    <property type="entry name" value="Rce1/LyrA-like_dom"/>
</dbReference>
<dbReference type="RefSeq" id="WP_370483796.1">
    <property type="nucleotide sequence ID" value="NZ_JBEOQA010000002.1"/>
</dbReference>
<dbReference type="GO" id="GO:0016787">
    <property type="term" value="F:hydrolase activity"/>
    <property type="evidence" value="ECO:0007669"/>
    <property type="project" value="UniProtKB-KW"/>
</dbReference>
<keyword evidence="1" id="KW-0472">Membrane</keyword>
<protein>
    <submittedName>
        <fullName evidence="3">CPBP family intramembrane glutamic endopeptidase</fullName>
        <ecNumber evidence="3">3.4.-.-</ecNumber>
    </submittedName>
</protein>
<evidence type="ECO:0000313" key="3">
    <source>
        <dbReference type="EMBL" id="MEZ0452835.1"/>
    </source>
</evidence>
<name>A0ABV4HEA3_9SPHI</name>
<keyword evidence="1" id="KW-0812">Transmembrane</keyword>
<feature type="transmembrane region" description="Helical" evidence="1">
    <location>
        <begin position="45"/>
        <end position="63"/>
    </location>
</feature>
<proteinExistence type="predicted"/>
<feature type="transmembrane region" description="Helical" evidence="1">
    <location>
        <begin position="222"/>
        <end position="240"/>
    </location>
</feature>
<evidence type="ECO:0000256" key="1">
    <source>
        <dbReference type="SAM" id="Phobius"/>
    </source>
</evidence>
<feature type="domain" description="CAAX prenyl protease 2/Lysostaphin resistance protein A-like" evidence="2">
    <location>
        <begin position="112"/>
        <end position="205"/>
    </location>
</feature>
<evidence type="ECO:0000259" key="2">
    <source>
        <dbReference type="Pfam" id="PF02517"/>
    </source>
</evidence>
<comment type="caution">
    <text evidence="3">The sequence shown here is derived from an EMBL/GenBank/DDBJ whole genome shotgun (WGS) entry which is preliminary data.</text>
</comment>